<dbReference type="SUPFAM" id="SSF52172">
    <property type="entry name" value="CheY-like"/>
    <property type="match status" value="1"/>
</dbReference>
<dbReference type="PANTHER" id="PTHR45339:SF1">
    <property type="entry name" value="HYBRID SIGNAL TRANSDUCTION HISTIDINE KINASE J"/>
    <property type="match status" value="1"/>
</dbReference>
<accession>A0A327JWF4</accession>
<dbReference type="InterPro" id="IPR011006">
    <property type="entry name" value="CheY-like_superfamily"/>
</dbReference>
<keyword evidence="1 3" id="KW-0597">Phosphoprotein</keyword>
<evidence type="ECO:0000259" key="4">
    <source>
        <dbReference type="PROSITE" id="PS50110"/>
    </source>
</evidence>
<dbReference type="PANTHER" id="PTHR45339">
    <property type="entry name" value="HYBRID SIGNAL TRANSDUCTION HISTIDINE KINASE J"/>
    <property type="match status" value="1"/>
</dbReference>
<name>A0A327JWF4_9BRAD</name>
<dbReference type="AlphaFoldDB" id="A0A327JWF4"/>
<dbReference type="PROSITE" id="PS50110">
    <property type="entry name" value="RESPONSE_REGULATORY"/>
    <property type="match status" value="1"/>
</dbReference>
<organism evidence="5 6">
    <name type="scientific">Rhodoplanes elegans</name>
    <dbReference type="NCBI Taxonomy" id="29408"/>
    <lineage>
        <taxon>Bacteria</taxon>
        <taxon>Pseudomonadati</taxon>
        <taxon>Pseudomonadota</taxon>
        <taxon>Alphaproteobacteria</taxon>
        <taxon>Hyphomicrobiales</taxon>
        <taxon>Nitrobacteraceae</taxon>
        <taxon>Rhodoplanes</taxon>
    </lineage>
</organism>
<dbReference type="SMART" id="SM00448">
    <property type="entry name" value="REC"/>
    <property type="match status" value="1"/>
</dbReference>
<dbReference type="RefSeq" id="WP_111360272.1">
    <property type="nucleotide sequence ID" value="NZ_NHSK01000109.1"/>
</dbReference>
<evidence type="ECO:0000256" key="3">
    <source>
        <dbReference type="PROSITE-ProRule" id="PRU00169"/>
    </source>
</evidence>
<evidence type="ECO:0000256" key="1">
    <source>
        <dbReference type="ARBA" id="ARBA00022553"/>
    </source>
</evidence>
<evidence type="ECO:0000313" key="6">
    <source>
        <dbReference type="Proteomes" id="UP000248863"/>
    </source>
</evidence>
<comment type="caution">
    <text evidence="5">The sequence shown here is derived from an EMBL/GenBank/DDBJ whole genome shotgun (WGS) entry which is preliminary data.</text>
</comment>
<dbReference type="Gene3D" id="3.40.50.2300">
    <property type="match status" value="1"/>
</dbReference>
<dbReference type="InterPro" id="IPR001789">
    <property type="entry name" value="Sig_transdc_resp-reg_receiver"/>
</dbReference>
<protein>
    <submittedName>
        <fullName evidence="5">Response regulator</fullName>
    </submittedName>
</protein>
<feature type="domain" description="Response regulatory" evidence="4">
    <location>
        <begin position="3"/>
        <end position="119"/>
    </location>
</feature>
<reference evidence="5 6" key="1">
    <citation type="submission" date="2017-07" db="EMBL/GenBank/DDBJ databases">
        <title>Draft Genome Sequences of Select Purple Nonsulfur Bacteria.</title>
        <authorList>
            <person name="Lasarre B."/>
            <person name="Mckinlay J.B."/>
        </authorList>
    </citation>
    <scope>NUCLEOTIDE SEQUENCE [LARGE SCALE GENOMIC DNA]</scope>
    <source>
        <strain evidence="5 6">DSM 11907</strain>
    </source>
</reference>
<dbReference type="Proteomes" id="UP000248863">
    <property type="component" value="Unassembled WGS sequence"/>
</dbReference>
<keyword evidence="6" id="KW-1185">Reference proteome</keyword>
<dbReference type="EMBL" id="NPEU01000621">
    <property type="protein sequence ID" value="RAI30381.1"/>
    <property type="molecule type" value="Genomic_DNA"/>
</dbReference>
<dbReference type="GO" id="GO:0000160">
    <property type="term" value="P:phosphorelay signal transduction system"/>
    <property type="evidence" value="ECO:0007669"/>
    <property type="project" value="UniProtKB-KW"/>
</dbReference>
<evidence type="ECO:0000313" key="5">
    <source>
        <dbReference type="EMBL" id="RAI30381.1"/>
    </source>
</evidence>
<gene>
    <name evidence="5" type="ORF">CH338_27790</name>
</gene>
<proteinExistence type="predicted"/>
<dbReference type="Pfam" id="PF00072">
    <property type="entry name" value="Response_reg"/>
    <property type="match status" value="1"/>
</dbReference>
<feature type="modified residue" description="4-aspartylphosphate" evidence="3">
    <location>
        <position position="52"/>
    </location>
</feature>
<dbReference type="OrthoDB" id="9801602at2"/>
<keyword evidence="2" id="KW-0902">Two-component regulatory system</keyword>
<evidence type="ECO:0000256" key="2">
    <source>
        <dbReference type="ARBA" id="ARBA00023012"/>
    </source>
</evidence>
<sequence length="125" mass="13577">MSRILVIEDTEDNRRILRDLLTYAGFTLTEASDGERGVALALSERPDLILMDMQLPIVDGYEAARRIKADPALRATPIIAVTSYALAGDEEKARAAGCDAYVTKPFSPRQLLAKVKELLAKAGGT</sequence>